<keyword evidence="9" id="KW-0812">Transmembrane</keyword>
<dbReference type="GO" id="GO:0005886">
    <property type="term" value="C:plasma membrane"/>
    <property type="evidence" value="ECO:0007669"/>
    <property type="project" value="UniProtKB-SubCell"/>
</dbReference>
<evidence type="ECO:0000256" key="8">
    <source>
        <dbReference type="RuleBase" id="RU003685"/>
    </source>
</evidence>
<dbReference type="InterPro" id="IPR022885">
    <property type="entry name" value="NDH1_su_D/H"/>
</dbReference>
<keyword evidence="7" id="KW-1003">Cell membrane</keyword>
<dbReference type="HOGENOM" id="CLU_015134_1_2_0"/>
<dbReference type="HAMAP" id="MF_01358">
    <property type="entry name" value="NDH1_NuoD"/>
    <property type="match status" value="1"/>
</dbReference>
<accession>D3P9P3</accession>
<comment type="subcellular location">
    <subcellularLocation>
        <location evidence="7">Cell inner membrane</location>
        <topology evidence="7">Peripheral membrane protein</topology>
        <orientation evidence="7">Cytoplasmic side</orientation>
    </subcellularLocation>
    <subcellularLocation>
        <location evidence="2">Cell membrane</location>
        <topology evidence="2">Peripheral membrane protein</topology>
    </subcellularLocation>
</comment>
<dbReference type="EMBL" id="AP011529">
    <property type="protein sequence ID" value="BAI81433.1"/>
    <property type="molecule type" value="Genomic_DNA"/>
</dbReference>
<dbReference type="NCBIfam" id="TIGR01962">
    <property type="entry name" value="NuoD"/>
    <property type="match status" value="1"/>
</dbReference>
<comment type="subunit">
    <text evidence="7">NDH-1 is composed of 14 different subunits. Subunits NuoB, C, D, E, F, and G constitute the peripheral sector of the complex.</text>
</comment>
<evidence type="ECO:0000256" key="9">
    <source>
        <dbReference type="SAM" id="Phobius"/>
    </source>
</evidence>
<keyword evidence="12" id="KW-1185">Reference proteome</keyword>
<evidence type="ECO:0000256" key="7">
    <source>
        <dbReference type="HAMAP-Rule" id="MF_01358"/>
    </source>
</evidence>
<name>D3P9P3_DEFDS</name>
<dbReference type="EC" id="7.1.1.-" evidence="7"/>
<feature type="domain" description="NADH-quinone oxidoreductase subunit D" evidence="10">
    <location>
        <begin position="132"/>
        <end position="402"/>
    </location>
</feature>
<keyword evidence="9" id="KW-1133">Transmembrane helix</keyword>
<evidence type="ECO:0000313" key="12">
    <source>
        <dbReference type="Proteomes" id="UP000001520"/>
    </source>
</evidence>
<dbReference type="STRING" id="639282.DEFDS_1982"/>
<evidence type="ECO:0000256" key="6">
    <source>
        <dbReference type="ARBA" id="ARBA00023027"/>
    </source>
</evidence>
<sequence>MVMENVRVKDNKDYLGEVITVNMGPQHPSTHGVLRLVVDLDGETIVDVRPDIGFLHRGVEKLAENRTYHQFIPLTDRLDYLSPLSNNLAYCLAVEKFFDVKIPERAEYLRVIFAELARLASHLVWIATHALDIGAMTVFLYAFREREMILDMFEIATGQRMTSSWIRIGGIRDDVPPEFFDRLREFIEIFEERVDTYERLLTKNRIWLKRTKGVGYLSPEDAQDYGVSGPIMRGSGIPFDLRKAEPYSIYDRFDFEVACFDGCDIYSRYQVRMKEMRESRKILEQALEQIPEGPVMTDDPRIGFPSHEEVYEKMEALIRRFYLISKGFKTPKGETYACVEAPKGELGFYIVSDGKEKPYRLKIRAASFVNLGALPAMSKGYMIADLVGIIGSIDIVLGEIDR</sequence>
<dbReference type="Gene3D" id="1.10.645.10">
    <property type="entry name" value="Cytochrome-c3 Hydrogenase, chain B"/>
    <property type="match status" value="1"/>
</dbReference>
<keyword evidence="5 7" id="KW-1278">Translocase</keyword>
<dbReference type="PANTHER" id="PTHR11993">
    <property type="entry name" value="NADH-UBIQUINONE OXIDOREDUCTASE 49 KDA SUBUNIT"/>
    <property type="match status" value="1"/>
</dbReference>
<reference evidence="11 12" key="1">
    <citation type="journal article" date="2010" name="DNA Res.">
        <title>Bacterial lifestyle in a deep-sea hydrothermal vent chimney revealed by the genome sequence of the thermophilic bacterium Deferribacter desulfuricans SSM1.</title>
        <authorList>
            <person name="Takaki Y."/>
            <person name="Shimamura S."/>
            <person name="Nakagawa S."/>
            <person name="Fukuhara Y."/>
            <person name="Horikawa H."/>
            <person name="Ankai A."/>
            <person name="Harada T."/>
            <person name="Hosoyama A."/>
            <person name="Oguchi A."/>
            <person name="Fukui S."/>
            <person name="Fujita N."/>
            <person name="Takami H."/>
            <person name="Takai K."/>
        </authorList>
    </citation>
    <scope>NUCLEOTIDE SEQUENCE [LARGE SCALE GENOMIC DNA]</scope>
    <source>
        <strain evidence="12">DSM 14783 / JCM 11476 / NBRC 101012 / SSM1</strain>
    </source>
</reference>
<keyword evidence="11" id="KW-0560">Oxidoreductase</keyword>
<keyword evidence="7" id="KW-0830">Ubiquinone</keyword>
<feature type="transmembrane region" description="Helical" evidence="9">
    <location>
        <begin position="123"/>
        <end position="143"/>
    </location>
</feature>
<dbReference type="AlphaFoldDB" id="D3P9P3"/>
<gene>
    <name evidence="7 11" type="primary">nuoD</name>
    <name evidence="11" type="ordered locus">DEFDS_1982</name>
</gene>
<dbReference type="NCBIfam" id="NF004739">
    <property type="entry name" value="PRK06075.1"/>
    <property type="match status" value="1"/>
</dbReference>
<dbReference type="eggNOG" id="COG0649">
    <property type="taxonomic scope" value="Bacteria"/>
</dbReference>
<keyword evidence="4 7" id="KW-0813">Transport</keyword>
<comment type="catalytic activity">
    <reaction evidence="7">
        <text>a quinone + NADH + 5 H(+)(in) = a quinol + NAD(+) + 4 H(+)(out)</text>
        <dbReference type="Rhea" id="RHEA:57888"/>
        <dbReference type="ChEBI" id="CHEBI:15378"/>
        <dbReference type="ChEBI" id="CHEBI:24646"/>
        <dbReference type="ChEBI" id="CHEBI:57540"/>
        <dbReference type="ChEBI" id="CHEBI:57945"/>
        <dbReference type="ChEBI" id="CHEBI:132124"/>
    </reaction>
</comment>
<proteinExistence type="inferred from homology"/>
<dbReference type="Pfam" id="PF00346">
    <property type="entry name" value="Complex1_49kDa"/>
    <property type="match status" value="1"/>
</dbReference>
<keyword evidence="6 7" id="KW-0520">NAD</keyword>
<dbReference type="GO" id="GO:0048038">
    <property type="term" value="F:quinone binding"/>
    <property type="evidence" value="ECO:0007669"/>
    <property type="project" value="UniProtKB-KW"/>
</dbReference>
<dbReference type="InterPro" id="IPR001135">
    <property type="entry name" value="NADH_Q_OxRdtase_suD"/>
</dbReference>
<dbReference type="GO" id="GO:0051287">
    <property type="term" value="F:NAD binding"/>
    <property type="evidence" value="ECO:0007669"/>
    <property type="project" value="InterPro"/>
</dbReference>
<dbReference type="InterPro" id="IPR014029">
    <property type="entry name" value="NADH_UbQ_OxRdtase_49kDa_CS"/>
</dbReference>
<keyword evidence="7 9" id="KW-0472">Membrane</keyword>
<evidence type="ECO:0000256" key="5">
    <source>
        <dbReference type="ARBA" id="ARBA00022967"/>
    </source>
</evidence>
<evidence type="ECO:0000256" key="3">
    <source>
        <dbReference type="ARBA" id="ARBA00005769"/>
    </source>
</evidence>
<comment type="similarity">
    <text evidence="3 7 8">Belongs to the complex I 49 kDa subunit family.</text>
</comment>
<dbReference type="InterPro" id="IPR029014">
    <property type="entry name" value="NiFe-Hase_large"/>
</dbReference>
<evidence type="ECO:0000256" key="2">
    <source>
        <dbReference type="ARBA" id="ARBA00004202"/>
    </source>
</evidence>
<evidence type="ECO:0000259" key="10">
    <source>
        <dbReference type="Pfam" id="PF00346"/>
    </source>
</evidence>
<comment type="function">
    <text evidence="1 7">NDH-1 shuttles electrons from NADH, via FMN and iron-sulfur (Fe-S) centers, to quinones in the respiratory chain. The immediate electron acceptor for the enzyme in this species is believed to be ubiquinone. Couples the redox reaction to proton translocation (for every two electrons transferred, four hydrogen ions are translocated across the cytoplasmic membrane), and thus conserves the redox energy in a proton gradient.</text>
</comment>
<keyword evidence="7" id="KW-0874">Quinone</keyword>
<dbReference type="KEGG" id="ddf:DEFDS_1982"/>
<dbReference type="Proteomes" id="UP000001520">
    <property type="component" value="Chromosome"/>
</dbReference>
<evidence type="ECO:0000313" key="11">
    <source>
        <dbReference type="EMBL" id="BAI81433.1"/>
    </source>
</evidence>
<dbReference type="PROSITE" id="PS00535">
    <property type="entry name" value="COMPLEX1_49K"/>
    <property type="match status" value="1"/>
</dbReference>
<organism evidence="11 12">
    <name type="scientific">Deferribacter desulfuricans (strain DSM 14783 / JCM 11476 / NBRC 101012 / SSM1)</name>
    <dbReference type="NCBI Taxonomy" id="639282"/>
    <lineage>
        <taxon>Bacteria</taxon>
        <taxon>Pseudomonadati</taxon>
        <taxon>Deferribacterota</taxon>
        <taxon>Deferribacteres</taxon>
        <taxon>Deferribacterales</taxon>
        <taxon>Deferribacteraceae</taxon>
        <taxon>Deferribacter</taxon>
    </lineage>
</organism>
<dbReference type="PANTHER" id="PTHR11993:SF10">
    <property type="entry name" value="NADH DEHYDROGENASE [UBIQUINONE] IRON-SULFUR PROTEIN 2, MITOCHONDRIAL"/>
    <property type="match status" value="1"/>
</dbReference>
<dbReference type="SUPFAM" id="SSF56762">
    <property type="entry name" value="HydB/Nqo4-like"/>
    <property type="match status" value="1"/>
</dbReference>
<keyword evidence="7" id="KW-0997">Cell inner membrane</keyword>
<protein>
    <recommendedName>
        <fullName evidence="7">NADH-quinone oxidoreductase subunit D</fullName>
        <ecNumber evidence="7">7.1.1.-</ecNumber>
    </recommendedName>
    <alternativeName>
        <fullName evidence="7">NADH dehydrogenase I subunit D</fullName>
    </alternativeName>
    <alternativeName>
        <fullName evidence="7">NDH-1 subunit D</fullName>
    </alternativeName>
</protein>
<evidence type="ECO:0000256" key="1">
    <source>
        <dbReference type="ARBA" id="ARBA00002378"/>
    </source>
</evidence>
<evidence type="ECO:0000256" key="4">
    <source>
        <dbReference type="ARBA" id="ARBA00022448"/>
    </source>
</evidence>
<dbReference type="GO" id="GO:0050136">
    <property type="term" value="F:NADH dehydrogenase (quinone) (non-electrogenic) activity"/>
    <property type="evidence" value="ECO:0007669"/>
    <property type="project" value="UniProtKB-UniRule"/>
</dbReference>